<dbReference type="Proteomes" id="UP000245911">
    <property type="component" value="Unassembled WGS sequence"/>
</dbReference>
<organism evidence="3 4">
    <name type="scientific">Pararhodobacter oceanensis</name>
    <dbReference type="NCBI Taxonomy" id="2172121"/>
    <lineage>
        <taxon>Bacteria</taxon>
        <taxon>Pseudomonadati</taxon>
        <taxon>Pseudomonadota</taxon>
        <taxon>Alphaproteobacteria</taxon>
        <taxon>Rhodobacterales</taxon>
        <taxon>Paracoccaceae</taxon>
        <taxon>Pararhodobacter</taxon>
    </lineage>
</organism>
<evidence type="ECO:0000313" key="3">
    <source>
        <dbReference type="EMBL" id="PVH30435.1"/>
    </source>
</evidence>
<dbReference type="Pfam" id="PF05036">
    <property type="entry name" value="SPOR"/>
    <property type="match status" value="1"/>
</dbReference>
<dbReference type="AlphaFoldDB" id="A0A2T8HYC6"/>
<evidence type="ECO:0000256" key="1">
    <source>
        <dbReference type="SAM" id="MobiDB-lite"/>
    </source>
</evidence>
<proteinExistence type="predicted"/>
<dbReference type="Gene3D" id="3.30.70.1070">
    <property type="entry name" value="Sporulation related repeat"/>
    <property type="match status" value="1"/>
</dbReference>
<feature type="compositionally biased region" description="Low complexity" evidence="1">
    <location>
        <begin position="1"/>
        <end position="26"/>
    </location>
</feature>
<feature type="compositionally biased region" description="Low complexity" evidence="1">
    <location>
        <begin position="253"/>
        <end position="262"/>
    </location>
</feature>
<reference evidence="3 4" key="1">
    <citation type="submission" date="2018-04" db="EMBL/GenBank/DDBJ databases">
        <title>Pararhodobacter oceanense sp. nov., isolated from marine intertidal sediment.</title>
        <authorList>
            <person name="Wang X.-L."/>
            <person name="Du Z.-J."/>
        </authorList>
    </citation>
    <scope>NUCLEOTIDE SEQUENCE [LARGE SCALE GENOMIC DNA]</scope>
    <source>
        <strain evidence="3 4">AM505</strain>
    </source>
</reference>
<dbReference type="EMBL" id="QDKM01000001">
    <property type="protein sequence ID" value="PVH30435.1"/>
    <property type="molecule type" value="Genomic_DNA"/>
</dbReference>
<sequence>MATGEGPSGAPSASGSAATAGTASAGQRVIERDIEAPDVFQIEEAGLWDGRPSLGGVWVAHPGVGDPERAMIRNAATGASVIGALFRRERENPGPRFQISSEAANALGILPGAPTEIAVTALRLQRVEIELEPVEEAGTAAEETLALAAVETGDAAADAAGAAVAQPMGAPQGQVEITSEEPERRGLFGLFRRRGPEPDTSIAQTTLAPAAGAATVAAGGTAVAANAATTTAAEPPRERRGLRGLFSRRPAEPETTPAPDTTMIALPETAATTAPAPAPQPQGPRIDRPFVQIGIFSVEQNAINSRSQMQRAGLSAEIRRGRVGENLFWRVVVGPAGTTSERAAILQQVRGMGFADAYAVSR</sequence>
<gene>
    <name evidence="3" type="ORF">DDE20_02505</name>
</gene>
<dbReference type="PROSITE" id="PS51724">
    <property type="entry name" value="SPOR"/>
    <property type="match status" value="1"/>
</dbReference>
<accession>A0A2T8HYC6</accession>
<name>A0A2T8HYC6_9RHOB</name>
<protein>
    <submittedName>
        <fullName evidence="3">SPOR domain-containing protein</fullName>
    </submittedName>
</protein>
<evidence type="ECO:0000259" key="2">
    <source>
        <dbReference type="PROSITE" id="PS51724"/>
    </source>
</evidence>
<keyword evidence="4" id="KW-1185">Reference proteome</keyword>
<dbReference type="SUPFAM" id="SSF110997">
    <property type="entry name" value="Sporulation related repeat"/>
    <property type="match status" value="1"/>
</dbReference>
<feature type="domain" description="SPOR" evidence="2">
    <location>
        <begin position="283"/>
        <end position="362"/>
    </location>
</feature>
<dbReference type="InterPro" id="IPR007730">
    <property type="entry name" value="SPOR-like_dom"/>
</dbReference>
<feature type="region of interest" description="Disordered" evidence="1">
    <location>
        <begin position="228"/>
        <end position="262"/>
    </location>
</feature>
<feature type="region of interest" description="Disordered" evidence="1">
    <location>
        <begin position="1"/>
        <end position="30"/>
    </location>
</feature>
<dbReference type="GO" id="GO:0042834">
    <property type="term" value="F:peptidoglycan binding"/>
    <property type="evidence" value="ECO:0007669"/>
    <property type="project" value="InterPro"/>
</dbReference>
<comment type="caution">
    <text evidence="3">The sequence shown here is derived from an EMBL/GenBank/DDBJ whole genome shotgun (WGS) entry which is preliminary data.</text>
</comment>
<dbReference type="InterPro" id="IPR036680">
    <property type="entry name" value="SPOR-like_sf"/>
</dbReference>
<evidence type="ECO:0000313" key="4">
    <source>
        <dbReference type="Proteomes" id="UP000245911"/>
    </source>
</evidence>